<evidence type="ECO:0000313" key="2">
    <source>
        <dbReference type="Proteomes" id="UP000250235"/>
    </source>
</evidence>
<accession>A0A2Z7B9G5</accession>
<dbReference type="PANTHER" id="PTHR34130:SF14">
    <property type="match status" value="1"/>
</dbReference>
<dbReference type="PANTHER" id="PTHR34130">
    <property type="entry name" value="OS08G0243800 PROTEIN"/>
    <property type="match status" value="1"/>
</dbReference>
<organism evidence="1 2">
    <name type="scientific">Dorcoceras hygrometricum</name>
    <dbReference type="NCBI Taxonomy" id="472368"/>
    <lineage>
        <taxon>Eukaryota</taxon>
        <taxon>Viridiplantae</taxon>
        <taxon>Streptophyta</taxon>
        <taxon>Embryophyta</taxon>
        <taxon>Tracheophyta</taxon>
        <taxon>Spermatophyta</taxon>
        <taxon>Magnoliopsida</taxon>
        <taxon>eudicotyledons</taxon>
        <taxon>Gunneridae</taxon>
        <taxon>Pentapetalae</taxon>
        <taxon>asterids</taxon>
        <taxon>lamiids</taxon>
        <taxon>Lamiales</taxon>
        <taxon>Gesneriaceae</taxon>
        <taxon>Didymocarpoideae</taxon>
        <taxon>Trichosporeae</taxon>
        <taxon>Loxocarpinae</taxon>
        <taxon>Dorcoceras</taxon>
    </lineage>
</organism>
<gene>
    <name evidence="1" type="ORF">F511_30899</name>
</gene>
<dbReference type="Proteomes" id="UP000250235">
    <property type="component" value="Unassembled WGS sequence"/>
</dbReference>
<sequence length="234" mass="26491">MGEFIHVEEEEAARLSFSNLPLGENNSGSLHQSPRNSSPRGADHLFEFFKSQNLPIYSNQGIVFCGKIIHGEEEEVEELNEFQKRDYFANWRSRSFRGSAIPTDRKENGDISFRRHWGLTRFSTAPSYRVQSVNISALTSMSSKSRRRMFMFGPVKFKPEMELSQIKKRLRREPAAAQGKEVVSRGGSGRRLWGVVRSNLRLRWRLTSVLTKSFGCLSVGGTGGERLNVGVGCN</sequence>
<protein>
    <submittedName>
        <fullName evidence="1">Uncharacterized protein</fullName>
    </submittedName>
</protein>
<name>A0A2Z7B9G5_9LAMI</name>
<evidence type="ECO:0000313" key="1">
    <source>
        <dbReference type="EMBL" id="KZV30850.1"/>
    </source>
</evidence>
<dbReference type="EMBL" id="KV007795">
    <property type="protein sequence ID" value="KZV30850.1"/>
    <property type="molecule type" value="Genomic_DNA"/>
</dbReference>
<reference evidence="1 2" key="1">
    <citation type="journal article" date="2015" name="Proc. Natl. Acad. Sci. U.S.A.">
        <title>The resurrection genome of Boea hygrometrica: A blueprint for survival of dehydration.</title>
        <authorList>
            <person name="Xiao L."/>
            <person name="Yang G."/>
            <person name="Zhang L."/>
            <person name="Yang X."/>
            <person name="Zhao S."/>
            <person name="Ji Z."/>
            <person name="Zhou Q."/>
            <person name="Hu M."/>
            <person name="Wang Y."/>
            <person name="Chen M."/>
            <person name="Xu Y."/>
            <person name="Jin H."/>
            <person name="Xiao X."/>
            <person name="Hu G."/>
            <person name="Bao F."/>
            <person name="Hu Y."/>
            <person name="Wan P."/>
            <person name="Li L."/>
            <person name="Deng X."/>
            <person name="Kuang T."/>
            <person name="Xiang C."/>
            <person name="Zhu J.K."/>
            <person name="Oliver M.J."/>
            <person name="He Y."/>
        </authorList>
    </citation>
    <scope>NUCLEOTIDE SEQUENCE [LARGE SCALE GENOMIC DNA]</scope>
    <source>
        <strain evidence="2">cv. XS01</strain>
    </source>
</reference>
<dbReference type="AlphaFoldDB" id="A0A2Z7B9G5"/>
<dbReference type="OrthoDB" id="840976at2759"/>
<proteinExistence type="predicted"/>
<keyword evidence="2" id="KW-1185">Reference proteome</keyword>